<dbReference type="EMBL" id="FNJI01000007">
    <property type="protein sequence ID" value="SDO90566.1"/>
    <property type="molecule type" value="Genomic_DNA"/>
</dbReference>
<dbReference type="STRING" id="91360.SAMN05660330_01351"/>
<dbReference type="InterPro" id="IPR011250">
    <property type="entry name" value="OMP/PagP_B-barrel"/>
</dbReference>
<organism evidence="2 3">
    <name type="scientific">Desulforhopalus singaporensis</name>
    <dbReference type="NCBI Taxonomy" id="91360"/>
    <lineage>
        <taxon>Bacteria</taxon>
        <taxon>Pseudomonadati</taxon>
        <taxon>Thermodesulfobacteriota</taxon>
        <taxon>Desulfobulbia</taxon>
        <taxon>Desulfobulbales</taxon>
        <taxon>Desulfocapsaceae</taxon>
        <taxon>Desulforhopalus</taxon>
    </lineage>
</organism>
<keyword evidence="3" id="KW-1185">Reference proteome</keyword>
<evidence type="ECO:0000313" key="2">
    <source>
        <dbReference type="EMBL" id="SDO90566.1"/>
    </source>
</evidence>
<name>A0A1H0NDF2_9BACT</name>
<dbReference type="RefSeq" id="WP_245695012.1">
    <property type="nucleotide sequence ID" value="NZ_FNJI01000007.1"/>
</dbReference>
<evidence type="ECO:0000313" key="3">
    <source>
        <dbReference type="Proteomes" id="UP000199073"/>
    </source>
</evidence>
<protein>
    <recommendedName>
        <fullName evidence="4">Outer membrane protein beta-barrel domain-containing protein</fullName>
    </recommendedName>
</protein>
<reference evidence="2 3" key="1">
    <citation type="submission" date="2016-10" db="EMBL/GenBank/DDBJ databases">
        <authorList>
            <person name="de Groot N.N."/>
        </authorList>
    </citation>
    <scope>NUCLEOTIDE SEQUENCE [LARGE SCALE GENOMIC DNA]</scope>
    <source>
        <strain evidence="2 3">DSM 12130</strain>
    </source>
</reference>
<accession>A0A1H0NDF2</accession>
<feature type="chain" id="PRO_5011552569" description="Outer membrane protein beta-barrel domain-containing protein" evidence="1">
    <location>
        <begin position="23"/>
        <end position="169"/>
    </location>
</feature>
<proteinExistence type="predicted"/>
<dbReference type="Proteomes" id="UP000199073">
    <property type="component" value="Unassembled WGS sequence"/>
</dbReference>
<dbReference type="SUPFAM" id="SSF56925">
    <property type="entry name" value="OMPA-like"/>
    <property type="match status" value="1"/>
</dbReference>
<feature type="signal peptide" evidence="1">
    <location>
        <begin position="1"/>
        <end position="22"/>
    </location>
</feature>
<gene>
    <name evidence="2" type="ORF">SAMN05660330_01351</name>
</gene>
<evidence type="ECO:0008006" key="4">
    <source>
        <dbReference type="Google" id="ProtNLM"/>
    </source>
</evidence>
<dbReference type="AlphaFoldDB" id="A0A1H0NDF2"/>
<evidence type="ECO:0000256" key="1">
    <source>
        <dbReference type="SAM" id="SignalP"/>
    </source>
</evidence>
<sequence>MKKAILAALLMTIFFFPPTGFGAEHRLGGGTNYWVTLDDITDSDDNGIDDDGFSFIASYQYRAGLLGFEADLELLPDRFGETAIAPQAYILLGKAIYVAAGIGVVYSDDEFADEPFFGLRGGFDMEILPGIYADIYANYRFNDRASLDNEDTDIDTDTVFLGAMVRLSL</sequence>
<keyword evidence="1" id="KW-0732">Signal</keyword>